<accession>A0A6J6BDH7</accession>
<proteinExistence type="predicted"/>
<gene>
    <name evidence="1" type="ORF">UFOPK1395_00825</name>
</gene>
<protein>
    <submittedName>
        <fullName evidence="1">Unannotated protein</fullName>
    </submittedName>
</protein>
<organism evidence="1">
    <name type="scientific">freshwater metagenome</name>
    <dbReference type="NCBI Taxonomy" id="449393"/>
    <lineage>
        <taxon>unclassified sequences</taxon>
        <taxon>metagenomes</taxon>
        <taxon>ecological metagenomes</taxon>
    </lineage>
</organism>
<sequence>MKARIKVAIEPAINEPIAAVASAAPARPRRAILFPSRAVITDPDSPGVFKRIEVVDPPYIAP</sequence>
<reference evidence="1" key="1">
    <citation type="submission" date="2020-05" db="EMBL/GenBank/DDBJ databases">
        <authorList>
            <person name="Chiriac C."/>
            <person name="Salcher M."/>
            <person name="Ghai R."/>
            <person name="Kavagutti S V."/>
        </authorList>
    </citation>
    <scope>NUCLEOTIDE SEQUENCE</scope>
</reference>
<dbReference type="EMBL" id="CAEZSB010000084">
    <property type="protein sequence ID" value="CAB4536714.1"/>
    <property type="molecule type" value="Genomic_DNA"/>
</dbReference>
<evidence type="ECO:0000313" key="1">
    <source>
        <dbReference type="EMBL" id="CAB4536714.1"/>
    </source>
</evidence>
<dbReference type="AlphaFoldDB" id="A0A6J6BDH7"/>
<name>A0A6J6BDH7_9ZZZZ</name>